<dbReference type="Gene3D" id="2.60.40.1470">
    <property type="entry name" value="ApaG domain"/>
    <property type="match status" value="1"/>
</dbReference>
<organism evidence="3 4">
    <name type="scientific">Acidicapsa dinghuensis</name>
    <dbReference type="NCBI Taxonomy" id="2218256"/>
    <lineage>
        <taxon>Bacteria</taxon>
        <taxon>Pseudomonadati</taxon>
        <taxon>Acidobacteriota</taxon>
        <taxon>Terriglobia</taxon>
        <taxon>Terriglobales</taxon>
        <taxon>Acidobacteriaceae</taxon>
        <taxon>Acidicapsa</taxon>
    </lineage>
</organism>
<reference evidence="4" key="1">
    <citation type="journal article" date="2019" name="Int. J. Syst. Evol. Microbiol.">
        <title>The Global Catalogue of Microorganisms (GCM) 10K type strain sequencing project: providing services to taxonomists for standard genome sequencing and annotation.</title>
        <authorList>
            <consortium name="The Broad Institute Genomics Platform"/>
            <consortium name="The Broad Institute Genome Sequencing Center for Infectious Disease"/>
            <person name="Wu L."/>
            <person name="Ma J."/>
        </authorList>
    </citation>
    <scope>NUCLEOTIDE SEQUENCE [LARGE SCALE GENOMIC DNA]</scope>
    <source>
        <strain evidence="4">JCM 4087</strain>
    </source>
</reference>
<dbReference type="SUPFAM" id="SSF110069">
    <property type="entry name" value="ApaG-like"/>
    <property type="match status" value="1"/>
</dbReference>
<dbReference type="Proteomes" id="UP001596091">
    <property type="component" value="Unassembled WGS sequence"/>
</dbReference>
<feature type="domain" description="ApaG" evidence="2">
    <location>
        <begin position="8"/>
        <end position="132"/>
    </location>
</feature>
<dbReference type="RefSeq" id="WP_263341531.1">
    <property type="nucleotide sequence ID" value="NZ_JAGSYH010000007.1"/>
</dbReference>
<sequence length="135" mass="14851">MADRTPYTAVTRNIAVSVVPTYLEANSSPANAQYVWAYRVTIENRGNETVQLRSRHWMITNARGEFTEVKGPGVVGEQPVLRPGESFQYTSGAPLNTPSGMMGGAYLMESESGEQFHIEIPTFSLDSPGQNVMLH</sequence>
<dbReference type="InterPro" id="IPR023065">
    <property type="entry name" value="Uncharacterised_ApaG"/>
</dbReference>
<evidence type="ECO:0000313" key="4">
    <source>
        <dbReference type="Proteomes" id="UP001596091"/>
    </source>
</evidence>
<keyword evidence="4" id="KW-1185">Reference proteome</keyword>
<proteinExistence type="inferred from homology"/>
<accession>A0ABW1EQW2</accession>
<name>A0ABW1EQW2_9BACT</name>
<protein>
    <recommendedName>
        <fullName evidence="1">Protein ApaG</fullName>
    </recommendedName>
</protein>
<dbReference type="PROSITE" id="PS51087">
    <property type="entry name" value="APAG"/>
    <property type="match status" value="1"/>
</dbReference>
<dbReference type="InterPro" id="IPR007474">
    <property type="entry name" value="ApaG_domain"/>
</dbReference>
<dbReference type="NCBIfam" id="NF003967">
    <property type="entry name" value="PRK05461.1"/>
    <property type="match status" value="1"/>
</dbReference>
<evidence type="ECO:0000256" key="1">
    <source>
        <dbReference type="ARBA" id="ARBA00017693"/>
    </source>
</evidence>
<comment type="caution">
    <text evidence="3">The sequence shown here is derived from an EMBL/GenBank/DDBJ whole genome shotgun (WGS) entry which is preliminary data.</text>
</comment>
<dbReference type="Pfam" id="PF04379">
    <property type="entry name" value="DUF525"/>
    <property type="match status" value="1"/>
</dbReference>
<dbReference type="EMBL" id="JBHSPH010000018">
    <property type="protein sequence ID" value="MFC5865303.1"/>
    <property type="molecule type" value="Genomic_DNA"/>
</dbReference>
<dbReference type="HAMAP" id="MF_00791">
    <property type="entry name" value="ApaG"/>
    <property type="match status" value="1"/>
</dbReference>
<dbReference type="PANTHER" id="PTHR14289">
    <property type="entry name" value="F-BOX ONLY PROTEIN 3"/>
    <property type="match status" value="1"/>
</dbReference>
<evidence type="ECO:0000259" key="2">
    <source>
        <dbReference type="PROSITE" id="PS51087"/>
    </source>
</evidence>
<dbReference type="InterPro" id="IPR036767">
    <property type="entry name" value="ApaG_sf"/>
</dbReference>
<gene>
    <name evidence="3" type="primary">apaG</name>
    <name evidence="3" type="ORF">ACFPT7_23560</name>
</gene>
<evidence type="ECO:0000313" key="3">
    <source>
        <dbReference type="EMBL" id="MFC5865303.1"/>
    </source>
</evidence>
<dbReference type="PANTHER" id="PTHR14289:SF16">
    <property type="entry name" value="POLYMERASE DELTA-INTERACTING PROTEIN 2"/>
    <property type="match status" value="1"/>
</dbReference>